<dbReference type="PANTHER" id="PTHR11245">
    <property type="entry name" value="STANNIOCALCIN"/>
    <property type="match status" value="1"/>
</dbReference>
<keyword evidence="3" id="KW-0372">Hormone</keyword>
<keyword evidence="6" id="KW-1185">Reference proteome</keyword>
<dbReference type="AlphaFoldDB" id="A0A8J9ZQT7"/>
<dbReference type="GO" id="GO:0005179">
    <property type="term" value="F:hormone activity"/>
    <property type="evidence" value="ECO:0007669"/>
    <property type="project" value="UniProtKB-KW"/>
</dbReference>
<evidence type="ECO:0000313" key="5">
    <source>
        <dbReference type="EMBL" id="CAH1258706.1"/>
    </source>
</evidence>
<dbReference type="OrthoDB" id="10025265at2759"/>
<evidence type="ECO:0000256" key="4">
    <source>
        <dbReference type="ARBA" id="ARBA00023157"/>
    </source>
</evidence>
<gene>
    <name evidence="5" type="primary">STC1</name>
    <name evidence="5" type="ORF">BLAG_LOCUS16174</name>
</gene>
<evidence type="ECO:0000256" key="2">
    <source>
        <dbReference type="ARBA" id="ARBA00011748"/>
    </source>
</evidence>
<dbReference type="PANTHER" id="PTHR11245:SF6">
    <property type="entry name" value="DUF19 DOMAIN-CONTAINING PROTEIN"/>
    <property type="match status" value="1"/>
</dbReference>
<keyword evidence="4" id="KW-1015">Disulfide bond</keyword>
<dbReference type="GO" id="GO:0005615">
    <property type="term" value="C:extracellular space"/>
    <property type="evidence" value="ECO:0007669"/>
    <property type="project" value="TreeGrafter"/>
</dbReference>
<evidence type="ECO:0000256" key="1">
    <source>
        <dbReference type="ARBA" id="ARBA00008693"/>
    </source>
</evidence>
<proteinExistence type="inferred from homology"/>
<sequence length="292" mass="31676">MCTSKRETGTTAFRGQYCCQDVLNAVAYPLINYPFPEPKSILSRAKERFRTLAGSIHATEDDSSGKNVSPGVGAGYACMHHELPLRRDHAFTQQSPSLALTCTGIAGVAHAFLFTGDLTDSFSCVGGLQQCLKGSSVIGCDVFACLEDTCEAGGMHRLCQRLLNNGHHFNTQGKVFLKGVLPCMARTLTNDIALLSGSCVELQELVIMAESHCLEEHGLCDVAANNTQAIKAIMPVQELLRNRPTYELIRSIMECDDEVRAQFRADLTAAVGEAVLSVMNKLGLGCWFSMYG</sequence>
<dbReference type="GO" id="GO:0006874">
    <property type="term" value="P:intracellular calcium ion homeostasis"/>
    <property type="evidence" value="ECO:0007669"/>
    <property type="project" value="TreeGrafter"/>
</dbReference>
<dbReference type="Proteomes" id="UP000838412">
    <property type="component" value="Chromosome 3"/>
</dbReference>
<protein>
    <submittedName>
        <fullName evidence="5">STC1 protein</fullName>
    </submittedName>
</protein>
<comment type="subunit">
    <text evidence="2">Homodimer; disulfide-linked.</text>
</comment>
<accession>A0A8J9ZQT7</accession>
<dbReference type="Pfam" id="PF03298">
    <property type="entry name" value="Stanniocalcin"/>
    <property type="match status" value="1"/>
</dbReference>
<organism evidence="5 6">
    <name type="scientific">Branchiostoma lanceolatum</name>
    <name type="common">Common lancelet</name>
    <name type="synonym">Amphioxus lanceolatum</name>
    <dbReference type="NCBI Taxonomy" id="7740"/>
    <lineage>
        <taxon>Eukaryota</taxon>
        <taxon>Metazoa</taxon>
        <taxon>Chordata</taxon>
        <taxon>Cephalochordata</taxon>
        <taxon>Leptocardii</taxon>
        <taxon>Amphioxiformes</taxon>
        <taxon>Branchiostomatidae</taxon>
        <taxon>Branchiostoma</taxon>
    </lineage>
</organism>
<evidence type="ECO:0000313" key="6">
    <source>
        <dbReference type="Proteomes" id="UP000838412"/>
    </source>
</evidence>
<dbReference type="EMBL" id="OV696688">
    <property type="protein sequence ID" value="CAH1258706.1"/>
    <property type="molecule type" value="Genomic_DNA"/>
</dbReference>
<dbReference type="InterPro" id="IPR004978">
    <property type="entry name" value="Stanniocalcin"/>
</dbReference>
<reference evidence="5" key="1">
    <citation type="submission" date="2022-01" db="EMBL/GenBank/DDBJ databases">
        <authorList>
            <person name="Braso-Vives M."/>
        </authorList>
    </citation>
    <scope>NUCLEOTIDE SEQUENCE</scope>
</reference>
<evidence type="ECO:0000256" key="3">
    <source>
        <dbReference type="ARBA" id="ARBA00022702"/>
    </source>
</evidence>
<name>A0A8J9ZQT7_BRALA</name>
<comment type="similarity">
    <text evidence="1">Belongs to the stanniocalcin family.</text>
</comment>